<dbReference type="Proteomes" id="UP000184480">
    <property type="component" value="Unassembled WGS sequence"/>
</dbReference>
<dbReference type="EMBL" id="FQUC01000017">
    <property type="protein sequence ID" value="SHG19690.1"/>
    <property type="molecule type" value="Genomic_DNA"/>
</dbReference>
<evidence type="ECO:0000259" key="3">
    <source>
        <dbReference type="Pfam" id="PF00881"/>
    </source>
</evidence>
<evidence type="ECO:0000256" key="1">
    <source>
        <dbReference type="ARBA" id="ARBA00023027"/>
    </source>
</evidence>
<feature type="chain" id="PRO_5009910918" evidence="2">
    <location>
        <begin position="24"/>
        <end position="220"/>
    </location>
</feature>
<keyword evidence="5" id="KW-1185">Reference proteome</keyword>
<accession>A0A1M5HUR4</accession>
<evidence type="ECO:0000256" key="2">
    <source>
        <dbReference type="SAM" id="SignalP"/>
    </source>
</evidence>
<dbReference type="AlphaFoldDB" id="A0A1M5HUR4"/>
<sequence length="220" mass="23827">MRMKILAVLSISLLALVSCNQAAKEPQTEKTLETPKNVVVENILSRRSIRVYKPEQVAQAQLDTIIQCGINAPSALNKQSWEVRVIQNPELLAQINAKFVENAKGKSLPGSASKAQQEGFSVFHGAPTLIIVAKDKNNGASEVDCGLFAQNILLSAESMNIGTCVIGSVASVFNKPDAKDLLKAINLPDTHEVIFGISVGYKNESPEAKNRDANKVQYIK</sequence>
<feature type="signal peptide" evidence="2">
    <location>
        <begin position="1"/>
        <end position="23"/>
    </location>
</feature>
<reference evidence="5" key="1">
    <citation type="submission" date="2016-11" db="EMBL/GenBank/DDBJ databases">
        <authorList>
            <person name="Varghese N."/>
            <person name="Submissions S."/>
        </authorList>
    </citation>
    <scope>NUCLEOTIDE SEQUENCE [LARGE SCALE GENOMIC DNA]</scope>
    <source>
        <strain evidence="5">DSM 27370</strain>
    </source>
</reference>
<dbReference type="GO" id="GO:0005829">
    <property type="term" value="C:cytosol"/>
    <property type="evidence" value="ECO:0007669"/>
    <property type="project" value="TreeGrafter"/>
</dbReference>
<dbReference type="GO" id="GO:0046256">
    <property type="term" value="P:2,4,6-trinitrotoluene catabolic process"/>
    <property type="evidence" value="ECO:0007669"/>
    <property type="project" value="TreeGrafter"/>
</dbReference>
<keyword evidence="1" id="KW-0520">NAD</keyword>
<dbReference type="OrthoDB" id="9812105at2"/>
<dbReference type="GO" id="GO:0046857">
    <property type="term" value="F:oxidoreductase activity, acting on other nitrogenous compounds as donors, with NAD or NADP as acceptor"/>
    <property type="evidence" value="ECO:0007669"/>
    <property type="project" value="TreeGrafter"/>
</dbReference>
<dbReference type="PROSITE" id="PS51257">
    <property type="entry name" value="PROKAR_LIPOPROTEIN"/>
    <property type="match status" value="1"/>
</dbReference>
<dbReference type="InterPro" id="IPR000415">
    <property type="entry name" value="Nitroreductase-like"/>
</dbReference>
<dbReference type="CDD" id="cd02136">
    <property type="entry name" value="PnbA_NfnB-like"/>
    <property type="match status" value="1"/>
</dbReference>
<gene>
    <name evidence="4" type="ORF">SAMN05444362_11746</name>
</gene>
<organism evidence="4 5">
    <name type="scientific">Dysgonomonas macrotermitis</name>
    <dbReference type="NCBI Taxonomy" id="1346286"/>
    <lineage>
        <taxon>Bacteria</taxon>
        <taxon>Pseudomonadati</taxon>
        <taxon>Bacteroidota</taxon>
        <taxon>Bacteroidia</taxon>
        <taxon>Bacteroidales</taxon>
        <taxon>Dysgonomonadaceae</taxon>
        <taxon>Dysgonomonas</taxon>
    </lineage>
</organism>
<dbReference type="PANTHER" id="PTHR23026">
    <property type="entry name" value="NADPH NITROREDUCTASE"/>
    <property type="match status" value="1"/>
</dbReference>
<dbReference type="SUPFAM" id="SSF55469">
    <property type="entry name" value="FMN-dependent nitroreductase-like"/>
    <property type="match status" value="1"/>
</dbReference>
<feature type="domain" description="Nitroreductase" evidence="3">
    <location>
        <begin position="43"/>
        <end position="201"/>
    </location>
</feature>
<keyword evidence="2" id="KW-0732">Signal</keyword>
<dbReference type="InterPro" id="IPR050627">
    <property type="entry name" value="Nitroreductase/BluB"/>
</dbReference>
<evidence type="ECO:0000313" key="5">
    <source>
        <dbReference type="Proteomes" id="UP000184480"/>
    </source>
</evidence>
<dbReference type="Pfam" id="PF00881">
    <property type="entry name" value="Nitroreductase"/>
    <property type="match status" value="1"/>
</dbReference>
<dbReference type="STRING" id="1346286.SAMN05444362_11746"/>
<proteinExistence type="predicted"/>
<evidence type="ECO:0000313" key="4">
    <source>
        <dbReference type="EMBL" id="SHG19690.1"/>
    </source>
</evidence>
<dbReference type="InterPro" id="IPR029479">
    <property type="entry name" value="Nitroreductase"/>
</dbReference>
<dbReference type="PANTHER" id="PTHR23026:SF125">
    <property type="entry name" value="OXYGEN-INSENSITIVE NAD(P)H NITROREDUCTASE"/>
    <property type="match status" value="1"/>
</dbReference>
<name>A0A1M5HUR4_9BACT</name>
<protein>
    <submittedName>
        <fullName evidence="4">Nitroreductase</fullName>
    </submittedName>
</protein>
<dbReference type="Gene3D" id="3.40.109.10">
    <property type="entry name" value="NADH Oxidase"/>
    <property type="match status" value="1"/>
</dbReference>